<protein>
    <submittedName>
        <fullName evidence="2">Uncharacterized protein</fullName>
    </submittedName>
</protein>
<name>A0A7D8ACT3_9MICO</name>
<dbReference type="EMBL" id="CP043732">
    <property type="protein sequence ID" value="QMU96183.1"/>
    <property type="molecule type" value="Genomic_DNA"/>
</dbReference>
<evidence type="ECO:0000313" key="2">
    <source>
        <dbReference type="EMBL" id="QMU96183.1"/>
    </source>
</evidence>
<keyword evidence="1" id="KW-0812">Transmembrane</keyword>
<gene>
    <name evidence="2" type="ORF">FVO59_02415</name>
</gene>
<keyword evidence="1" id="KW-0472">Membrane</keyword>
<dbReference type="Proteomes" id="UP000515708">
    <property type="component" value="Chromosome"/>
</dbReference>
<feature type="transmembrane region" description="Helical" evidence="1">
    <location>
        <begin position="92"/>
        <end position="120"/>
    </location>
</feature>
<keyword evidence="1" id="KW-1133">Transmembrane helix</keyword>
<evidence type="ECO:0000313" key="3">
    <source>
        <dbReference type="Proteomes" id="UP000515708"/>
    </source>
</evidence>
<dbReference type="Pfam" id="PF22564">
    <property type="entry name" value="HAAS"/>
    <property type="match status" value="1"/>
</dbReference>
<feature type="transmembrane region" description="Helical" evidence="1">
    <location>
        <begin position="174"/>
        <end position="194"/>
    </location>
</feature>
<organism evidence="2 3">
    <name type="scientific">Microbacterium esteraromaticum</name>
    <dbReference type="NCBI Taxonomy" id="57043"/>
    <lineage>
        <taxon>Bacteria</taxon>
        <taxon>Bacillati</taxon>
        <taxon>Actinomycetota</taxon>
        <taxon>Actinomycetes</taxon>
        <taxon>Micrococcales</taxon>
        <taxon>Microbacteriaceae</taxon>
        <taxon>Microbacterium</taxon>
    </lineage>
</organism>
<feature type="transmembrane region" description="Helical" evidence="1">
    <location>
        <begin position="132"/>
        <end position="154"/>
    </location>
</feature>
<reference evidence="2 3" key="1">
    <citation type="journal article" date="2020" name="Front. Microbiol.">
        <title>Design of Bacterial Strain-Specific qPCR Assays Using NGS Data and Publicly Available Resources and Its Application to Track Biocontrol Strains.</title>
        <authorList>
            <person name="Hernandez I."/>
            <person name="Sant C."/>
            <person name="Martinez R."/>
            <person name="Fernandez C."/>
        </authorList>
    </citation>
    <scope>NUCLEOTIDE SEQUENCE [LARGE SCALE GENOMIC DNA]</scope>
    <source>
        <strain evidence="2 3">B24</strain>
    </source>
</reference>
<sequence>MTIAADYLARLDAALSEVPHGIASEIRDGIAEELSGLDADAAVRRIAQLGDPADIAREAMDASAHSPAAPPVAAPSVGPPAPRPPLTRSRGYAIAAAIVLGVGGFVVPFAGWFAGVAMVLTCGLWRTAEKLIAVLLPFATIALIAVISALASWLGGPPDQVDVANPLMAGLNGWHSIVLLSFILFPVCGLWLLWRLRGRSAG</sequence>
<proteinExistence type="predicted"/>
<dbReference type="AlphaFoldDB" id="A0A7D8ACT3"/>
<evidence type="ECO:0000256" key="1">
    <source>
        <dbReference type="SAM" id="Phobius"/>
    </source>
</evidence>
<accession>A0A7D8ACT3</accession>
<dbReference type="RefSeq" id="WP_182254278.1">
    <property type="nucleotide sequence ID" value="NZ_CP043732.1"/>
</dbReference>